<evidence type="ECO:0000313" key="2">
    <source>
        <dbReference type="Proteomes" id="UP000001841"/>
    </source>
</evidence>
<name>D4I4N4_ERWAC</name>
<evidence type="ECO:0000313" key="1">
    <source>
        <dbReference type="EMBL" id="CBA18921.1"/>
    </source>
</evidence>
<organism evidence="1 2">
    <name type="scientific">Erwinia amylovora (strain CFBP1430)</name>
    <dbReference type="NCBI Taxonomy" id="665029"/>
    <lineage>
        <taxon>Bacteria</taxon>
        <taxon>Pseudomonadati</taxon>
        <taxon>Pseudomonadota</taxon>
        <taxon>Gammaproteobacteria</taxon>
        <taxon>Enterobacterales</taxon>
        <taxon>Erwiniaceae</taxon>
        <taxon>Erwinia</taxon>
    </lineage>
</organism>
<dbReference type="AlphaFoldDB" id="D4I4N4"/>
<protein>
    <submittedName>
        <fullName evidence="1">Uncharacterized protein</fullName>
    </submittedName>
</protein>
<dbReference type="HOGENOM" id="CLU_3079670_0_0_6"/>
<dbReference type="KEGG" id="eam:EAMY_3720"/>
<accession>D4I4N4</accession>
<keyword evidence="1" id="KW-0614">Plasmid</keyword>
<geneLocation type="plasmid" evidence="1 2">
    <name>pEA29</name>
</geneLocation>
<proteinExistence type="predicted"/>
<reference evidence="1 2" key="1">
    <citation type="journal article" date="2010" name="Mol. Plant Microbe Interact.">
        <title>Complete genome sequence of the fire blight pathogen Erwinia amylovora CFBP 1430 and comparison to other Erwinia spp.</title>
        <authorList>
            <person name="Smits T.H."/>
            <person name="Rezzonico F."/>
            <person name="Kamber T."/>
            <person name="Blom J."/>
            <person name="Goesmann A."/>
            <person name="Frey J.E."/>
            <person name="Duffy B."/>
        </authorList>
    </citation>
    <scope>NUCLEOTIDE SEQUENCE [LARGE SCALE GENOMIC DNA]</scope>
    <source>
        <strain evidence="1 2">CFBP1430</strain>
        <plasmid evidence="1 2">pEA29</plasmid>
    </source>
</reference>
<gene>
    <name evidence="1" type="ordered locus">EAMY_3720</name>
</gene>
<dbReference type="Proteomes" id="UP000001841">
    <property type="component" value="Plasmid pEA29"/>
</dbReference>
<dbReference type="EMBL" id="FN434114">
    <property type="protein sequence ID" value="CBA18921.1"/>
    <property type="molecule type" value="Genomic_DNA"/>
</dbReference>
<sequence>MVIWQPLGMQEALSRMRNVGNLKSMPQRYLVMRAQLTLTPLQPTAEEGEAKP</sequence>